<feature type="region of interest" description="Disordered" evidence="1">
    <location>
        <begin position="1"/>
        <end position="24"/>
    </location>
</feature>
<feature type="compositionally biased region" description="Polar residues" evidence="1">
    <location>
        <begin position="1"/>
        <end position="13"/>
    </location>
</feature>
<feature type="non-terminal residue" evidence="2">
    <location>
        <position position="1"/>
    </location>
</feature>
<proteinExistence type="predicted"/>
<organism evidence="2 3">
    <name type="scientific">Caerostris extrusa</name>
    <name type="common">Bark spider</name>
    <name type="synonym">Caerostris bankana</name>
    <dbReference type="NCBI Taxonomy" id="172846"/>
    <lineage>
        <taxon>Eukaryota</taxon>
        <taxon>Metazoa</taxon>
        <taxon>Ecdysozoa</taxon>
        <taxon>Arthropoda</taxon>
        <taxon>Chelicerata</taxon>
        <taxon>Arachnida</taxon>
        <taxon>Araneae</taxon>
        <taxon>Araneomorphae</taxon>
        <taxon>Entelegynae</taxon>
        <taxon>Araneoidea</taxon>
        <taxon>Araneidae</taxon>
        <taxon>Caerostris</taxon>
    </lineage>
</organism>
<gene>
    <name evidence="2" type="ORF">CEXT_566281</name>
</gene>
<dbReference type="AlphaFoldDB" id="A0AAV4U8M7"/>
<sequence length="54" mass="6058">TTPAQEYYNSPPATSNPPVQPFNKPRQQYQLINSVLHPQPTCSTIAPYSTLRTL</sequence>
<evidence type="ECO:0000313" key="2">
    <source>
        <dbReference type="EMBL" id="GIY54076.1"/>
    </source>
</evidence>
<dbReference type="EMBL" id="BPLR01012468">
    <property type="protein sequence ID" value="GIY54076.1"/>
    <property type="molecule type" value="Genomic_DNA"/>
</dbReference>
<accession>A0AAV4U8M7</accession>
<dbReference type="Proteomes" id="UP001054945">
    <property type="component" value="Unassembled WGS sequence"/>
</dbReference>
<keyword evidence="3" id="KW-1185">Reference proteome</keyword>
<reference evidence="2 3" key="1">
    <citation type="submission" date="2021-06" db="EMBL/GenBank/DDBJ databases">
        <title>Caerostris extrusa draft genome.</title>
        <authorList>
            <person name="Kono N."/>
            <person name="Arakawa K."/>
        </authorList>
    </citation>
    <scope>NUCLEOTIDE SEQUENCE [LARGE SCALE GENOMIC DNA]</scope>
</reference>
<evidence type="ECO:0000313" key="3">
    <source>
        <dbReference type="Proteomes" id="UP001054945"/>
    </source>
</evidence>
<protein>
    <submittedName>
        <fullName evidence="2">Uncharacterized protein</fullName>
    </submittedName>
</protein>
<comment type="caution">
    <text evidence="2">The sequence shown here is derived from an EMBL/GenBank/DDBJ whole genome shotgun (WGS) entry which is preliminary data.</text>
</comment>
<evidence type="ECO:0000256" key="1">
    <source>
        <dbReference type="SAM" id="MobiDB-lite"/>
    </source>
</evidence>
<name>A0AAV4U8M7_CAEEX</name>